<name>A0A3P7E6R4_WUCBA</name>
<reference evidence="1 2" key="1">
    <citation type="submission" date="2018-11" db="EMBL/GenBank/DDBJ databases">
        <authorList>
            <consortium name="Pathogen Informatics"/>
        </authorList>
    </citation>
    <scope>NUCLEOTIDE SEQUENCE [LARGE SCALE GENOMIC DNA]</scope>
</reference>
<evidence type="ECO:0000313" key="1">
    <source>
        <dbReference type="EMBL" id="VDM15076.1"/>
    </source>
</evidence>
<protein>
    <submittedName>
        <fullName evidence="1">Uncharacterized protein</fullName>
    </submittedName>
</protein>
<organism evidence="1 2">
    <name type="scientific">Wuchereria bancrofti</name>
    <dbReference type="NCBI Taxonomy" id="6293"/>
    <lineage>
        <taxon>Eukaryota</taxon>
        <taxon>Metazoa</taxon>
        <taxon>Ecdysozoa</taxon>
        <taxon>Nematoda</taxon>
        <taxon>Chromadorea</taxon>
        <taxon>Rhabditida</taxon>
        <taxon>Spirurina</taxon>
        <taxon>Spiruromorpha</taxon>
        <taxon>Filarioidea</taxon>
        <taxon>Onchocercidae</taxon>
        <taxon>Wuchereria</taxon>
    </lineage>
</organism>
<dbReference type="EMBL" id="UYWW01007075">
    <property type="protein sequence ID" value="VDM15076.1"/>
    <property type="molecule type" value="Genomic_DNA"/>
</dbReference>
<evidence type="ECO:0000313" key="2">
    <source>
        <dbReference type="Proteomes" id="UP000270924"/>
    </source>
</evidence>
<dbReference type="AlphaFoldDB" id="A0A3P7E6R4"/>
<dbReference type="Proteomes" id="UP000270924">
    <property type="component" value="Unassembled WGS sequence"/>
</dbReference>
<sequence>MADVAQTIIKFSVKYLKNPSFTFVNIKYSMKGIMMKLPTVAKYAATRRLLYKAAKQTCRDFAYGNLSIY</sequence>
<keyword evidence="2" id="KW-1185">Reference proteome</keyword>
<proteinExistence type="predicted"/>
<gene>
    <name evidence="1" type="ORF">WBA_LOCUS8462</name>
</gene>
<dbReference type="InParanoid" id="A0A3P7E6R4"/>
<accession>A0A3P7E6R4</accession>